<name>A0A820SR77_9BILA</name>
<feature type="non-terminal residue" evidence="1">
    <location>
        <position position="1"/>
    </location>
</feature>
<proteinExistence type="predicted"/>
<evidence type="ECO:0000313" key="2">
    <source>
        <dbReference type="Proteomes" id="UP000663881"/>
    </source>
</evidence>
<dbReference type="AlphaFoldDB" id="A0A820SR77"/>
<dbReference type="EMBL" id="CAJOAY010036901">
    <property type="protein sequence ID" value="CAF4460398.1"/>
    <property type="molecule type" value="Genomic_DNA"/>
</dbReference>
<protein>
    <submittedName>
        <fullName evidence="1">Uncharacterized protein</fullName>
    </submittedName>
</protein>
<comment type="caution">
    <text evidence="1">The sequence shown here is derived from an EMBL/GenBank/DDBJ whole genome shotgun (WGS) entry which is preliminary data.</text>
</comment>
<accession>A0A820SR77</accession>
<sequence length="57" mass="6201">MNISIFENFINLLSLQIKSISISFVLGLSGGDHSLQRLVASRIASKLSIDTIYDSSS</sequence>
<reference evidence="1" key="1">
    <citation type="submission" date="2021-02" db="EMBL/GenBank/DDBJ databases">
        <authorList>
            <person name="Nowell W R."/>
        </authorList>
    </citation>
    <scope>NUCLEOTIDE SEQUENCE</scope>
</reference>
<organism evidence="1 2">
    <name type="scientific">Adineta steineri</name>
    <dbReference type="NCBI Taxonomy" id="433720"/>
    <lineage>
        <taxon>Eukaryota</taxon>
        <taxon>Metazoa</taxon>
        <taxon>Spiralia</taxon>
        <taxon>Gnathifera</taxon>
        <taxon>Rotifera</taxon>
        <taxon>Eurotatoria</taxon>
        <taxon>Bdelloidea</taxon>
        <taxon>Adinetida</taxon>
        <taxon>Adinetidae</taxon>
        <taxon>Adineta</taxon>
    </lineage>
</organism>
<gene>
    <name evidence="1" type="ORF">OKA104_LOCUS54658</name>
</gene>
<evidence type="ECO:0000313" key="1">
    <source>
        <dbReference type="EMBL" id="CAF4460398.1"/>
    </source>
</evidence>
<dbReference type="Proteomes" id="UP000663881">
    <property type="component" value="Unassembled WGS sequence"/>
</dbReference>